<dbReference type="Proteomes" id="UP001567538">
    <property type="component" value="Unassembled WGS sequence"/>
</dbReference>
<protein>
    <submittedName>
        <fullName evidence="2">Non-specific serine/threonine protein kinase</fullName>
        <ecNumber evidence="2">2.7.11.1</ecNumber>
    </submittedName>
</protein>
<proteinExistence type="predicted"/>
<comment type="caution">
    <text evidence="2">The sequence shown here is derived from an EMBL/GenBank/DDBJ whole genome shotgun (WGS) entry which is preliminary data.</text>
</comment>
<keyword evidence="2" id="KW-0723">Serine/threonine-protein kinase</keyword>
<keyword evidence="1" id="KW-0732">Signal</keyword>
<evidence type="ECO:0000256" key="1">
    <source>
        <dbReference type="SAM" id="SignalP"/>
    </source>
</evidence>
<sequence>MVSLMFNLANISLKLLGFTALVRISANCSSDQTNGNSIIPPSSFSLMKWRSTSTCLVLSCCTGFSDILIAALLSQNNLLLRFGEKPISVISNLLSHMISMSSLLMPRISASALDKATTFCFLLLQVTRLPPMNMKYPPVDFLSTGLLAQSASV</sequence>
<dbReference type="EMBL" id="JBEAFC010000015">
    <property type="protein sequence ID" value="KAL1531340.1"/>
    <property type="molecule type" value="Genomic_DNA"/>
</dbReference>
<reference evidence="2 3" key="1">
    <citation type="submission" date="2024-06" db="EMBL/GenBank/DDBJ databases">
        <title>A chromosome level genome sequence of Diviner's sage (Salvia divinorum).</title>
        <authorList>
            <person name="Ford S.A."/>
            <person name="Ro D.-K."/>
            <person name="Ness R.W."/>
            <person name="Phillips M.A."/>
        </authorList>
    </citation>
    <scope>NUCLEOTIDE SEQUENCE [LARGE SCALE GENOMIC DNA]</scope>
    <source>
        <strain evidence="2">SAF-2024a</strain>
        <tissue evidence="2">Leaf</tissue>
    </source>
</reference>
<accession>A0ABD1FHP2</accession>
<organism evidence="2 3">
    <name type="scientific">Salvia divinorum</name>
    <name type="common">Maria pastora</name>
    <name type="synonym">Diviner's sage</name>
    <dbReference type="NCBI Taxonomy" id="28513"/>
    <lineage>
        <taxon>Eukaryota</taxon>
        <taxon>Viridiplantae</taxon>
        <taxon>Streptophyta</taxon>
        <taxon>Embryophyta</taxon>
        <taxon>Tracheophyta</taxon>
        <taxon>Spermatophyta</taxon>
        <taxon>Magnoliopsida</taxon>
        <taxon>eudicotyledons</taxon>
        <taxon>Gunneridae</taxon>
        <taxon>Pentapetalae</taxon>
        <taxon>asterids</taxon>
        <taxon>lamiids</taxon>
        <taxon>Lamiales</taxon>
        <taxon>Lamiaceae</taxon>
        <taxon>Nepetoideae</taxon>
        <taxon>Mentheae</taxon>
        <taxon>Salviinae</taxon>
        <taxon>Salvia</taxon>
        <taxon>Salvia subgen. Calosphace</taxon>
    </lineage>
</organism>
<feature type="signal peptide" evidence="1">
    <location>
        <begin position="1"/>
        <end position="26"/>
    </location>
</feature>
<dbReference type="AlphaFoldDB" id="A0ABD1FHP2"/>
<keyword evidence="2" id="KW-0808">Transferase</keyword>
<dbReference type="EC" id="2.7.11.1" evidence="2"/>
<gene>
    <name evidence="2" type="ORF">AAHA92_34027</name>
</gene>
<dbReference type="GO" id="GO:0004674">
    <property type="term" value="F:protein serine/threonine kinase activity"/>
    <property type="evidence" value="ECO:0007669"/>
    <property type="project" value="UniProtKB-KW"/>
</dbReference>
<feature type="chain" id="PRO_5044760582" evidence="1">
    <location>
        <begin position="27"/>
        <end position="153"/>
    </location>
</feature>
<keyword evidence="3" id="KW-1185">Reference proteome</keyword>
<name>A0ABD1FHP2_SALDI</name>
<keyword evidence="2" id="KW-0418">Kinase</keyword>
<evidence type="ECO:0000313" key="2">
    <source>
        <dbReference type="EMBL" id="KAL1531340.1"/>
    </source>
</evidence>
<evidence type="ECO:0000313" key="3">
    <source>
        <dbReference type="Proteomes" id="UP001567538"/>
    </source>
</evidence>